<gene>
    <name evidence="1" type="ORF">L1F29_03540</name>
</gene>
<dbReference type="Proteomes" id="UP001057877">
    <property type="component" value="Chromosome"/>
</dbReference>
<sequence>MENVSTILTLDRIKAREIEEAKQTIRQDFFDVLLSGNLISAEMLTTLSESHGMQKNYAYYCLLIHIVPVDSESYPSMVIRKYELEHVAKKCVHLIHEMS</sequence>
<dbReference type="RefSeq" id="WP_258387014.1">
    <property type="nucleotide sequence ID" value="NZ_CP091430.1"/>
</dbReference>
<dbReference type="EMBL" id="CP091430">
    <property type="protein sequence ID" value="UVI30951.1"/>
    <property type="molecule type" value="Genomic_DNA"/>
</dbReference>
<evidence type="ECO:0000313" key="2">
    <source>
        <dbReference type="Proteomes" id="UP001057877"/>
    </source>
</evidence>
<evidence type="ECO:0000313" key="1">
    <source>
        <dbReference type="EMBL" id="UVI30951.1"/>
    </source>
</evidence>
<name>A0ABY5SAH7_9BACL</name>
<protein>
    <submittedName>
        <fullName evidence="1">Uncharacterized protein</fullName>
    </submittedName>
</protein>
<keyword evidence="2" id="KW-1185">Reference proteome</keyword>
<reference evidence="1" key="1">
    <citation type="submission" date="2022-01" db="EMBL/GenBank/DDBJ databases">
        <title>Paenibacillus spongiae sp. nov., isolated from marine sponge.</title>
        <authorList>
            <person name="Li Z."/>
            <person name="Zhang M."/>
        </authorList>
    </citation>
    <scope>NUCLEOTIDE SEQUENCE</scope>
    <source>
        <strain evidence="1">PHS-Z3</strain>
    </source>
</reference>
<organism evidence="1 2">
    <name type="scientific">Paenibacillus spongiae</name>
    <dbReference type="NCBI Taxonomy" id="2909671"/>
    <lineage>
        <taxon>Bacteria</taxon>
        <taxon>Bacillati</taxon>
        <taxon>Bacillota</taxon>
        <taxon>Bacilli</taxon>
        <taxon>Bacillales</taxon>
        <taxon>Paenibacillaceae</taxon>
        <taxon>Paenibacillus</taxon>
    </lineage>
</organism>
<accession>A0ABY5SAH7</accession>
<proteinExistence type="predicted"/>